<evidence type="ECO:0000313" key="2">
    <source>
        <dbReference type="Proteomes" id="UP000571950"/>
    </source>
</evidence>
<gene>
    <name evidence="1" type="ORF">GGR43_002406</name>
</gene>
<evidence type="ECO:0000313" key="1">
    <source>
        <dbReference type="EMBL" id="MBB3926686.1"/>
    </source>
</evidence>
<dbReference type="RefSeq" id="WP_188072179.1">
    <property type="nucleotide sequence ID" value="NZ_BSPS01000031.1"/>
</dbReference>
<protein>
    <submittedName>
        <fullName evidence="1">Putative dehydrogenase</fullName>
    </submittedName>
</protein>
<dbReference type="AlphaFoldDB" id="A0A7W6BGR9"/>
<dbReference type="EMBL" id="JACIDT010000007">
    <property type="protein sequence ID" value="MBB3926686.1"/>
    <property type="molecule type" value="Genomic_DNA"/>
</dbReference>
<accession>A0A7W6BGR9</accession>
<reference evidence="1 2" key="1">
    <citation type="submission" date="2020-08" db="EMBL/GenBank/DDBJ databases">
        <title>Genomic Encyclopedia of Type Strains, Phase IV (KMG-IV): sequencing the most valuable type-strain genomes for metagenomic binning, comparative biology and taxonomic classification.</title>
        <authorList>
            <person name="Goeker M."/>
        </authorList>
    </citation>
    <scope>NUCLEOTIDE SEQUENCE [LARGE SCALE GENOMIC DNA]</scope>
    <source>
        <strain evidence="1 2">DSM 26189</strain>
    </source>
</reference>
<dbReference type="InterPro" id="IPR036465">
    <property type="entry name" value="vWFA_dom_sf"/>
</dbReference>
<sequence>MLARNGTFGVEGLIDEVAARGLPIAMRSAPGVETVVPVVLTATDRIAANAAKLAAAGGGRAIVSALLALLNKEKAAVDLVVIVLDNESWVDAKRNGPTAMMQE</sequence>
<comment type="caution">
    <text evidence="1">The sequence shown here is derived from an EMBL/GenBank/DDBJ whole genome shotgun (WGS) entry which is preliminary data.</text>
</comment>
<proteinExistence type="predicted"/>
<name>A0A7W6BGR9_9SPHN</name>
<organism evidence="1 2">
    <name type="scientific">Sphingobium jiangsuense</name>
    <dbReference type="NCBI Taxonomy" id="870476"/>
    <lineage>
        <taxon>Bacteria</taxon>
        <taxon>Pseudomonadati</taxon>
        <taxon>Pseudomonadota</taxon>
        <taxon>Alphaproteobacteria</taxon>
        <taxon>Sphingomonadales</taxon>
        <taxon>Sphingomonadaceae</taxon>
        <taxon>Sphingobium</taxon>
    </lineage>
</organism>
<keyword evidence="2" id="KW-1185">Reference proteome</keyword>
<dbReference type="Gene3D" id="3.40.50.410">
    <property type="entry name" value="von Willebrand factor, type A domain"/>
    <property type="match status" value="1"/>
</dbReference>
<dbReference type="Proteomes" id="UP000571950">
    <property type="component" value="Unassembled WGS sequence"/>
</dbReference>